<gene>
    <name evidence="1" type="ORF">GCM10010468_74480</name>
</gene>
<organism evidence="1 2">
    <name type="scientific">Actinocorallia longicatena</name>
    <dbReference type="NCBI Taxonomy" id="111803"/>
    <lineage>
        <taxon>Bacteria</taxon>
        <taxon>Bacillati</taxon>
        <taxon>Actinomycetota</taxon>
        <taxon>Actinomycetes</taxon>
        <taxon>Streptosporangiales</taxon>
        <taxon>Thermomonosporaceae</taxon>
        <taxon>Actinocorallia</taxon>
    </lineage>
</organism>
<comment type="caution">
    <text evidence="1">The sequence shown here is derived from an EMBL/GenBank/DDBJ whole genome shotgun (WGS) entry which is preliminary data.</text>
</comment>
<protein>
    <submittedName>
        <fullName evidence="1">Uncharacterized protein</fullName>
    </submittedName>
</protein>
<dbReference type="RefSeq" id="WP_344838301.1">
    <property type="nucleotide sequence ID" value="NZ_BAAAUV010000036.1"/>
</dbReference>
<keyword evidence="2" id="KW-1185">Reference proteome</keyword>
<dbReference type="Proteomes" id="UP001501237">
    <property type="component" value="Unassembled WGS sequence"/>
</dbReference>
<dbReference type="Pfam" id="PF20471">
    <property type="entry name" value="DUF6716"/>
    <property type="match status" value="1"/>
</dbReference>
<reference evidence="2" key="1">
    <citation type="journal article" date="2019" name="Int. J. Syst. Evol. Microbiol.">
        <title>The Global Catalogue of Microorganisms (GCM) 10K type strain sequencing project: providing services to taxonomists for standard genome sequencing and annotation.</title>
        <authorList>
            <consortium name="The Broad Institute Genomics Platform"/>
            <consortium name="The Broad Institute Genome Sequencing Center for Infectious Disease"/>
            <person name="Wu L."/>
            <person name="Ma J."/>
        </authorList>
    </citation>
    <scope>NUCLEOTIDE SEQUENCE [LARGE SCALE GENOMIC DNA]</scope>
    <source>
        <strain evidence="2">JCM 9377</strain>
    </source>
</reference>
<dbReference type="EMBL" id="BAAAUV010000036">
    <property type="protein sequence ID" value="GAA3238759.1"/>
    <property type="molecule type" value="Genomic_DNA"/>
</dbReference>
<name>A0ABP6QKW9_9ACTN</name>
<dbReference type="InterPro" id="IPR046561">
    <property type="entry name" value="DUF6716"/>
</dbReference>
<evidence type="ECO:0000313" key="2">
    <source>
        <dbReference type="Proteomes" id="UP001501237"/>
    </source>
</evidence>
<accession>A0ABP6QKW9</accession>
<proteinExistence type="predicted"/>
<dbReference type="Gene3D" id="3.40.50.2000">
    <property type="entry name" value="Glycogen Phosphorylase B"/>
    <property type="match status" value="1"/>
</dbReference>
<dbReference type="SUPFAM" id="SSF53756">
    <property type="entry name" value="UDP-Glycosyltransferase/glycogen phosphorylase"/>
    <property type="match status" value="1"/>
</dbReference>
<sequence>MKLLAIADSDSYLKWAAALLRGLPAGYEHRLVVVRSPIAPSREQRAAAVSGSGQDVPPVLSGRALRALLRSYDPDAVLLASTGPVVRVLSEYVCRDRRRILLTGLPGISVPASPKAWRFRSSCDLFIVHSTREVAEFTEIAAGLGIPGRVVKATLPFLAGAPADDDGERDRVVFATQAKVPVLREERERILFALAGLAAARPDLRVVVKLRARAHEEQTHREFLHYETLWGELDVDRSLLTFDAGPMHAQLAHAAGFVTVSSTAALEAIAAGVPVNVLSDFGVSAEMINLVFEDSGVLGTLGDLAQGTFRAPDPAWRAANYFHPAAENDWVRRLEELACTELPPVVLHSPSRWGRARAGLRVELPPVAYRRLVKARNALRGTRSSTTPSSF</sequence>
<evidence type="ECO:0000313" key="1">
    <source>
        <dbReference type="EMBL" id="GAA3238759.1"/>
    </source>
</evidence>